<reference evidence="2" key="1">
    <citation type="submission" date="2014-09" db="EMBL/GenBank/DDBJ databases">
        <authorList>
            <person name="Magalhaes I.L.F."/>
            <person name="Oliveira U."/>
            <person name="Santos F.R."/>
            <person name="Vidigal T.H.D.A."/>
            <person name="Brescovit A.D."/>
            <person name="Santos A.J."/>
        </authorList>
    </citation>
    <scope>NUCLEOTIDE SEQUENCE</scope>
    <source>
        <tissue evidence="2">Shoot tissue taken approximately 20 cm above the soil surface</tissue>
    </source>
</reference>
<feature type="compositionally biased region" description="Polar residues" evidence="1">
    <location>
        <begin position="96"/>
        <end position="105"/>
    </location>
</feature>
<evidence type="ECO:0000313" key="2">
    <source>
        <dbReference type="EMBL" id="JAE29213.1"/>
    </source>
</evidence>
<feature type="compositionally biased region" description="Basic and acidic residues" evidence="1">
    <location>
        <begin position="33"/>
        <end position="46"/>
    </location>
</feature>
<proteinExistence type="predicted"/>
<accession>A0A0A9H8H9</accession>
<feature type="region of interest" description="Disordered" evidence="1">
    <location>
        <begin position="96"/>
        <end position="115"/>
    </location>
</feature>
<feature type="compositionally biased region" description="Polar residues" evidence="1">
    <location>
        <begin position="21"/>
        <end position="32"/>
    </location>
</feature>
<feature type="region of interest" description="Disordered" evidence="1">
    <location>
        <begin position="1"/>
        <end position="77"/>
    </location>
</feature>
<name>A0A0A9H8H9_ARUDO</name>
<dbReference type="AlphaFoldDB" id="A0A0A9H8H9"/>
<feature type="compositionally biased region" description="Low complexity" evidence="1">
    <location>
        <begin position="63"/>
        <end position="77"/>
    </location>
</feature>
<sequence length="115" mass="12082">MSVFRSLPGSAAPEPWPGSAAPTSTISASGWSRTEESRSMRQEEQMPVRSCDGCLPHRGGSGSDSSSSFFSPSGSACSCSSIGLALGNWLCRLQQQASESSQEGTSGYDMARRKP</sequence>
<organism evidence="2">
    <name type="scientific">Arundo donax</name>
    <name type="common">Giant reed</name>
    <name type="synonym">Donax arundinaceus</name>
    <dbReference type="NCBI Taxonomy" id="35708"/>
    <lineage>
        <taxon>Eukaryota</taxon>
        <taxon>Viridiplantae</taxon>
        <taxon>Streptophyta</taxon>
        <taxon>Embryophyta</taxon>
        <taxon>Tracheophyta</taxon>
        <taxon>Spermatophyta</taxon>
        <taxon>Magnoliopsida</taxon>
        <taxon>Liliopsida</taxon>
        <taxon>Poales</taxon>
        <taxon>Poaceae</taxon>
        <taxon>PACMAD clade</taxon>
        <taxon>Arundinoideae</taxon>
        <taxon>Arundineae</taxon>
        <taxon>Arundo</taxon>
    </lineage>
</organism>
<reference evidence="2" key="2">
    <citation type="journal article" date="2015" name="Data Brief">
        <title>Shoot transcriptome of the giant reed, Arundo donax.</title>
        <authorList>
            <person name="Barrero R.A."/>
            <person name="Guerrero F.D."/>
            <person name="Moolhuijzen P."/>
            <person name="Goolsby J.A."/>
            <person name="Tidwell J."/>
            <person name="Bellgard S.E."/>
            <person name="Bellgard M.I."/>
        </authorList>
    </citation>
    <scope>NUCLEOTIDE SEQUENCE</scope>
    <source>
        <tissue evidence="2">Shoot tissue taken approximately 20 cm above the soil surface</tissue>
    </source>
</reference>
<evidence type="ECO:0000256" key="1">
    <source>
        <dbReference type="SAM" id="MobiDB-lite"/>
    </source>
</evidence>
<protein>
    <submittedName>
        <fullName evidence="2">Uncharacterized protein</fullName>
    </submittedName>
</protein>
<dbReference type="EMBL" id="GBRH01168683">
    <property type="protein sequence ID" value="JAE29213.1"/>
    <property type="molecule type" value="Transcribed_RNA"/>
</dbReference>